<evidence type="ECO:0000313" key="2">
    <source>
        <dbReference type="EMBL" id="EGZ19335.1"/>
    </source>
</evidence>
<dbReference type="KEGG" id="psoj:PHYSODRAFT_297937"/>
<keyword evidence="3" id="KW-1185">Reference proteome</keyword>
<dbReference type="OMA" id="HCSALEM"/>
<proteinExistence type="predicted"/>
<accession>G4Z3G3</accession>
<dbReference type="SMR" id="G4Z3G3"/>
<dbReference type="EMBL" id="JH159153">
    <property type="protein sequence ID" value="EGZ19335.1"/>
    <property type="molecule type" value="Genomic_DNA"/>
</dbReference>
<keyword evidence="1" id="KW-1133">Transmembrane helix</keyword>
<feature type="transmembrane region" description="Helical" evidence="1">
    <location>
        <begin position="20"/>
        <end position="40"/>
    </location>
</feature>
<protein>
    <submittedName>
        <fullName evidence="2">Uncharacterized protein</fullName>
    </submittedName>
</protein>
<dbReference type="SUPFAM" id="SSF52058">
    <property type="entry name" value="L domain-like"/>
    <property type="match status" value="1"/>
</dbReference>
<name>G4Z3G3_PHYSP</name>
<dbReference type="Proteomes" id="UP000002640">
    <property type="component" value="Unassembled WGS sequence"/>
</dbReference>
<evidence type="ECO:0000256" key="1">
    <source>
        <dbReference type="SAM" id="Phobius"/>
    </source>
</evidence>
<dbReference type="AlphaFoldDB" id="G4Z3G3"/>
<feature type="transmembrane region" description="Helical" evidence="1">
    <location>
        <begin position="77"/>
        <end position="98"/>
    </location>
</feature>
<gene>
    <name evidence="2" type="ORF">PHYSODRAFT_297937</name>
</gene>
<dbReference type="Gene3D" id="3.80.10.10">
    <property type="entry name" value="Ribonuclease Inhibitor"/>
    <property type="match status" value="1"/>
</dbReference>
<reference evidence="2 3" key="1">
    <citation type="journal article" date="2006" name="Science">
        <title>Phytophthora genome sequences uncover evolutionary origins and mechanisms of pathogenesis.</title>
        <authorList>
            <person name="Tyler B.M."/>
            <person name="Tripathy S."/>
            <person name="Zhang X."/>
            <person name="Dehal P."/>
            <person name="Jiang R.H."/>
            <person name="Aerts A."/>
            <person name="Arredondo F.D."/>
            <person name="Baxter L."/>
            <person name="Bensasson D."/>
            <person name="Beynon J.L."/>
            <person name="Chapman J."/>
            <person name="Damasceno C.M."/>
            <person name="Dorrance A.E."/>
            <person name="Dou D."/>
            <person name="Dickerman A.W."/>
            <person name="Dubchak I.L."/>
            <person name="Garbelotto M."/>
            <person name="Gijzen M."/>
            <person name="Gordon S.G."/>
            <person name="Govers F."/>
            <person name="Grunwald N.J."/>
            <person name="Huang W."/>
            <person name="Ivors K.L."/>
            <person name="Jones R.W."/>
            <person name="Kamoun S."/>
            <person name="Krampis K."/>
            <person name="Lamour K.H."/>
            <person name="Lee M.K."/>
            <person name="McDonald W.H."/>
            <person name="Medina M."/>
            <person name="Meijer H.J."/>
            <person name="Nordberg E.K."/>
            <person name="Maclean D.J."/>
            <person name="Ospina-Giraldo M.D."/>
            <person name="Morris P.F."/>
            <person name="Phuntumart V."/>
            <person name="Putnam N.H."/>
            <person name="Rash S."/>
            <person name="Rose J.K."/>
            <person name="Sakihama Y."/>
            <person name="Salamov A.A."/>
            <person name="Savidor A."/>
            <person name="Scheuring C.F."/>
            <person name="Smith B.M."/>
            <person name="Sobral B.W."/>
            <person name="Terry A."/>
            <person name="Torto-Alalibo T.A."/>
            <person name="Win J."/>
            <person name="Xu Z."/>
            <person name="Zhang H."/>
            <person name="Grigoriev I.V."/>
            <person name="Rokhsar D.S."/>
            <person name="Boore J.L."/>
        </authorList>
    </citation>
    <scope>NUCLEOTIDE SEQUENCE [LARGE SCALE GENOMIC DNA]</scope>
    <source>
        <strain evidence="2 3">P6497</strain>
    </source>
</reference>
<keyword evidence="1" id="KW-0812">Transmembrane</keyword>
<organism evidence="2 3">
    <name type="scientific">Phytophthora sojae (strain P6497)</name>
    <name type="common">Soybean stem and root rot agent</name>
    <name type="synonym">Phytophthora megasperma f. sp. glycines</name>
    <dbReference type="NCBI Taxonomy" id="1094619"/>
    <lineage>
        <taxon>Eukaryota</taxon>
        <taxon>Sar</taxon>
        <taxon>Stramenopiles</taxon>
        <taxon>Oomycota</taxon>
        <taxon>Peronosporomycetes</taxon>
        <taxon>Peronosporales</taxon>
        <taxon>Peronosporaceae</taxon>
        <taxon>Phytophthora</taxon>
    </lineage>
</organism>
<dbReference type="InterPro" id="IPR032675">
    <property type="entry name" value="LRR_dom_sf"/>
</dbReference>
<dbReference type="GeneID" id="20641556"/>
<dbReference type="InParanoid" id="G4Z3G3"/>
<evidence type="ECO:0000313" key="3">
    <source>
        <dbReference type="Proteomes" id="UP000002640"/>
    </source>
</evidence>
<keyword evidence="1" id="KW-0472">Membrane</keyword>
<dbReference type="RefSeq" id="XP_009522052.1">
    <property type="nucleotide sequence ID" value="XM_009523757.1"/>
</dbReference>
<sequence>MSKPGLLSASRPTGLVTLSFGGFAFWWFVILVVHLIACLFNVCYAKFYWVFGDTFLSYSLEAYKIGMGRDNFRSIPFTHAALAVVHGVPVLFMVLGFIRQRSLVFYPWSDPLNKHVKAVRKAVKNHVAEMKTQTRYRESSSVRRSTMLMLRRATKAIVNKHSVVGVKGRYFYVVFVFREAIETAFQTVQAIRMSQYLSRAYLNRFYTCLLVINCWSSVLVHSRAFGQDSARRRFVAIVCDCALDLMSAVGVSSMIVLSYAGQYDIELGSFGFELLQDDAWIARMLSEARLVVVTSWSDLIGRAVFSLGVLAATYNMKELLAWTPRRGQRIVSMHNIGPDTEPLRLVGSLRLQVIDKRSHPGKLQKNSVLNSREDADLVPQHTKVVSGLPCTERVLLRAMHIALFALGVSMIILHVQASLKTPLVECTPKVKPMAGAHPACFAVEFDCHKLGISGTKADVEAEWSKFDHSTVVKLHIMHCSALEMPELLQEFRQLREFWIYNSTITTWSASAAITNSHYPDLAVFSLVRSNVTDGLLPLGLQSSDFPLQLTQIYFCKTNLQTLPDDLDLKWNAGSNIYVEASELTAVPQSLARLRPLYLSLAGNPIIELPAELFESSSIQYLVLSSTNVRELPRGVMLEAPLVPAFFDFADTQIAFFWAWIDPFVESMLGTSPRIAAGGTPYCSDLEGIFSGAATDFSAPFKPQQSRLLMNSSTENWEILLQAVDCSQRASLTQFPLEYWDALYGMSV</sequence>